<comment type="caution">
    <text evidence="3">The sequence shown here is derived from an EMBL/GenBank/DDBJ whole genome shotgun (WGS) entry which is preliminary data.</text>
</comment>
<dbReference type="Proteomes" id="UP000298061">
    <property type="component" value="Unassembled WGS sequence"/>
</dbReference>
<dbReference type="InterPro" id="IPR036881">
    <property type="entry name" value="Glyco_hydro_3_C_sf"/>
</dbReference>
<evidence type="ECO:0000313" key="3">
    <source>
        <dbReference type="EMBL" id="TFY83534.1"/>
    </source>
</evidence>
<proteinExistence type="inferred from homology"/>
<evidence type="ECO:0000256" key="1">
    <source>
        <dbReference type="ARBA" id="ARBA00005336"/>
    </source>
</evidence>
<dbReference type="AlphaFoldDB" id="A0A4Z0ABA6"/>
<dbReference type="GO" id="GO:0005975">
    <property type="term" value="P:carbohydrate metabolic process"/>
    <property type="evidence" value="ECO:0007669"/>
    <property type="project" value="InterPro"/>
</dbReference>
<dbReference type="STRING" id="135208.A0A4Z0ABA6"/>
<protein>
    <submittedName>
        <fullName evidence="3">Uncharacterized protein</fullName>
    </submittedName>
</protein>
<evidence type="ECO:0000256" key="2">
    <source>
        <dbReference type="ARBA" id="ARBA00022801"/>
    </source>
</evidence>
<name>A0A4Z0ABA6_9AGAM</name>
<dbReference type="InterPro" id="IPR050226">
    <property type="entry name" value="NagZ_Beta-hexosaminidase"/>
</dbReference>
<dbReference type="Gene3D" id="3.40.50.1700">
    <property type="entry name" value="Glycoside hydrolase family 3 C-terminal domain"/>
    <property type="match status" value="1"/>
</dbReference>
<dbReference type="PANTHER" id="PTHR30480:SF16">
    <property type="entry name" value="GLYCOSIDE HYDROLASE FAMILY 3 DOMAIN PROTEIN"/>
    <property type="match status" value="1"/>
</dbReference>
<dbReference type="GO" id="GO:0004553">
    <property type="term" value="F:hydrolase activity, hydrolyzing O-glycosyl compounds"/>
    <property type="evidence" value="ECO:0007669"/>
    <property type="project" value="InterPro"/>
</dbReference>
<organism evidence="3 4">
    <name type="scientific">Hericium alpestre</name>
    <dbReference type="NCBI Taxonomy" id="135208"/>
    <lineage>
        <taxon>Eukaryota</taxon>
        <taxon>Fungi</taxon>
        <taxon>Dikarya</taxon>
        <taxon>Basidiomycota</taxon>
        <taxon>Agaricomycotina</taxon>
        <taxon>Agaricomycetes</taxon>
        <taxon>Russulales</taxon>
        <taxon>Hericiaceae</taxon>
        <taxon>Hericium</taxon>
    </lineage>
</organism>
<dbReference type="EMBL" id="SFCI01000023">
    <property type="protein sequence ID" value="TFY83534.1"/>
    <property type="molecule type" value="Genomic_DNA"/>
</dbReference>
<dbReference type="GO" id="GO:0009254">
    <property type="term" value="P:peptidoglycan turnover"/>
    <property type="evidence" value="ECO:0007669"/>
    <property type="project" value="TreeGrafter"/>
</dbReference>
<evidence type="ECO:0000313" key="4">
    <source>
        <dbReference type="Proteomes" id="UP000298061"/>
    </source>
</evidence>
<reference evidence="3 4" key="1">
    <citation type="submission" date="2019-02" db="EMBL/GenBank/DDBJ databases">
        <title>Genome sequencing of the rare red list fungi Hericium alpestre (H. flagellum).</title>
        <authorList>
            <person name="Buettner E."/>
            <person name="Kellner H."/>
        </authorList>
    </citation>
    <scope>NUCLEOTIDE SEQUENCE [LARGE SCALE GENOMIC DNA]</scope>
    <source>
        <strain evidence="3 4">DSM 108284</strain>
    </source>
</reference>
<keyword evidence="2" id="KW-0378">Hydrolase</keyword>
<sequence>MICHRFERHVGSIKAAWQAAAEGRLDLDELRLSGERVAKLKNQFAGTWEQVLGKAFDKEEWARVKSESAKLSHQAYTSSIAILQNPNSIPLSSVGKIVVFSPKAESLNLAVDDAEGVLRTADGKVRNTAGPSYVAWVKAVEGQVGDVSHVVYAPEETLGDDERSILDSATSVIFATKNADRSKWQLDYLREVLAARRAAHKDGGLAVLTSCAPYDFLAVPSGDELSGLPVVASFEFTAEAMIAATKVIFGQEQASGRVPVRIGKTPAQ</sequence>
<accession>A0A4Z0ABA6</accession>
<dbReference type="OrthoDB" id="4215304at2759"/>
<keyword evidence="4" id="KW-1185">Reference proteome</keyword>
<dbReference type="PANTHER" id="PTHR30480">
    <property type="entry name" value="BETA-HEXOSAMINIDASE-RELATED"/>
    <property type="match status" value="1"/>
</dbReference>
<gene>
    <name evidence="3" type="ORF">EWM64_g487</name>
</gene>
<comment type="similarity">
    <text evidence="1">Belongs to the glycosyl hydrolase 3 family.</text>
</comment>